<evidence type="ECO:0000256" key="10">
    <source>
        <dbReference type="ARBA" id="ARBA00023027"/>
    </source>
</evidence>
<evidence type="ECO:0000313" key="19">
    <source>
        <dbReference type="Ensembl" id="ENSCCRP00010112073.1"/>
    </source>
</evidence>
<keyword evidence="12 15" id="KW-0675">Receptor</keyword>
<evidence type="ECO:0000256" key="6">
    <source>
        <dbReference type="ARBA" id="ARBA00022729"/>
    </source>
</evidence>
<sequence>MKSSVFFSFRKMKPLDWWLLFVYVICFHTSPILAIKRIIVNYSSQNLSSVPPGLKPSTEDLDLSLNHIQALSAKDLSTTPRLHFLNLSWNILENIDTDAFNSTPALEILDLSHNRLQNLSNQPYLLKTGRLQLLDLSSNLFSIMALGREFSTLKHLQWLGLSAKSISNQDFTYIANLTLKTLFINANSLQTYQENSLTEVRSEKAIIALSKSDLDIAIAVDVFAAFKEVEFTLVDSEMKVIQQIHRRGILRTVSLEISKVETTWHVLTSCANTILQSTIRQLSFSDLTMTKMENGTLLSTSRMLDSFSTTRASVTEFIFNQKELYDFFINMPARNISLTQTPIIFMTCPLTVSQIEVLDLSDCALTENVFSVDPDTECSTLTNLVKLVLKGNNLKLLRPLTSRIHLMDSLQYIDLGQNTLTYSEEQGKCLWPPKVVQLDLSSNGFDQSVFKCLPDSIRILNLRNNRVTTVPSELQVLDDLRVLDLMDNRLLDLPTCQAFPNLQKLSVRSNSIHSPLPGALETCPHLEDLDLSRNSFICTCALREFTTLIKDRVTRPRGETPGLTLGHWPEGYRCSYPESWSNSLLEDFYLPEISCNAWILAITILIPTITLIVAISLLCIRLDVPWYLKMIWKWTRAKHNAITSQRKSEDLEGLRFHAFVSYSQKNADWVKSQFLPKLEGDYGLRVCHHERDFIPGKTIVQNILLCIEQSRKCVFVLSSHFVQSEWCHYELYFANHQRVTRGMDSIILILLEPLPLYLIPSKYYQLKAMMSRRTYLEWPPEGAKQKLFWANLRAALQANLPSPPEREE</sequence>
<dbReference type="PIRSF" id="PIRSF037595">
    <property type="entry name" value="Toll-like_receptor"/>
    <property type="match status" value="1"/>
</dbReference>
<dbReference type="InterPro" id="IPR000157">
    <property type="entry name" value="TIR_dom"/>
</dbReference>
<evidence type="ECO:0000256" key="2">
    <source>
        <dbReference type="ARBA" id="ARBA00009634"/>
    </source>
</evidence>
<dbReference type="FunFam" id="3.40.50.10140:FF:000001">
    <property type="entry name" value="Toll-like receptor 2"/>
    <property type="match status" value="1"/>
</dbReference>
<proteinExistence type="inferred from homology"/>
<feature type="disulfide bond" evidence="16">
    <location>
        <begin position="348"/>
        <end position="378"/>
    </location>
</feature>
<keyword evidence="13" id="KW-0325">Glycoprotein</keyword>
<evidence type="ECO:0000256" key="5">
    <source>
        <dbReference type="ARBA" id="ARBA00022692"/>
    </source>
</evidence>
<evidence type="ECO:0000256" key="12">
    <source>
        <dbReference type="ARBA" id="ARBA00023170"/>
    </source>
</evidence>
<dbReference type="PROSITE" id="PS50104">
    <property type="entry name" value="TIR"/>
    <property type="match status" value="1"/>
</dbReference>
<evidence type="ECO:0000256" key="15">
    <source>
        <dbReference type="PIRNR" id="PIRNR037595"/>
    </source>
</evidence>
<evidence type="ECO:0000256" key="3">
    <source>
        <dbReference type="ARBA" id="ARBA00022588"/>
    </source>
</evidence>
<dbReference type="GO" id="GO:0045087">
    <property type="term" value="P:innate immune response"/>
    <property type="evidence" value="ECO:0007669"/>
    <property type="project" value="UniProtKB-UniRule"/>
</dbReference>
<feature type="transmembrane region" description="Helical" evidence="17">
    <location>
        <begin position="597"/>
        <end position="620"/>
    </location>
</feature>
<dbReference type="Gene3D" id="3.40.50.10140">
    <property type="entry name" value="Toll/interleukin-1 receptor homology (TIR) domain"/>
    <property type="match status" value="1"/>
</dbReference>
<feature type="disulfide bond" evidence="16">
    <location>
        <begin position="429"/>
        <end position="452"/>
    </location>
</feature>
<reference evidence="19" key="1">
    <citation type="submission" date="2025-08" db="UniProtKB">
        <authorList>
            <consortium name="Ensembl"/>
        </authorList>
    </citation>
    <scope>IDENTIFICATION</scope>
</reference>
<keyword evidence="20" id="KW-1185">Reference proteome</keyword>
<evidence type="ECO:0000256" key="14">
    <source>
        <dbReference type="ARBA" id="ARBA00023198"/>
    </source>
</evidence>
<dbReference type="SUPFAM" id="SSF52058">
    <property type="entry name" value="L domain-like"/>
    <property type="match status" value="1"/>
</dbReference>
<keyword evidence="16" id="KW-1015">Disulfide bond</keyword>
<dbReference type="AlphaFoldDB" id="A0A8C1PSA6"/>
<dbReference type="GO" id="GO:0006954">
    <property type="term" value="P:inflammatory response"/>
    <property type="evidence" value="ECO:0007669"/>
    <property type="project" value="UniProtKB-UniRule"/>
</dbReference>
<keyword evidence="6" id="KW-0732">Signal</keyword>
<evidence type="ECO:0000256" key="13">
    <source>
        <dbReference type="ARBA" id="ARBA00023180"/>
    </source>
</evidence>
<evidence type="ECO:0000256" key="1">
    <source>
        <dbReference type="ARBA" id="ARBA00004479"/>
    </source>
</evidence>
<keyword evidence="11 17" id="KW-0472">Membrane</keyword>
<protein>
    <submittedName>
        <fullName evidence="19">Toll-like receptor 1</fullName>
    </submittedName>
</protein>
<dbReference type="GO" id="GO:0002224">
    <property type="term" value="P:toll-like receptor signaling pathway"/>
    <property type="evidence" value="ECO:0007669"/>
    <property type="project" value="InterPro"/>
</dbReference>
<dbReference type="InterPro" id="IPR032675">
    <property type="entry name" value="LRR_dom_sf"/>
</dbReference>
<dbReference type="InterPro" id="IPR001611">
    <property type="entry name" value="Leu-rich_rpt"/>
</dbReference>
<dbReference type="SUPFAM" id="SSF52200">
    <property type="entry name" value="Toll/Interleukin receptor TIR domain"/>
    <property type="match status" value="1"/>
</dbReference>
<keyword evidence="4" id="KW-0433">Leucine-rich repeat</keyword>
<evidence type="ECO:0000256" key="16">
    <source>
        <dbReference type="PIRSR" id="PIRSR037595-2"/>
    </source>
</evidence>
<dbReference type="Pfam" id="PF01582">
    <property type="entry name" value="TIR"/>
    <property type="match status" value="1"/>
</dbReference>
<dbReference type="GO" id="GO:0005886">
    <property type="term" value="C:plasma membrane"/>
    <property type="evidence" value="ECO:0007669"/>
    <property type="project" value="TreeGrafter"/>
</dbReference>
<dbReference type="Gene3D" id="3.80.10.10">
    <property type="entry name" value="Ribonuclease Inhibitor"/>
    <property type="match status" value="2"/>
</dbReference>
<keyword evidence="9 17" id="KW-1133">Transmembrane helix</keyword>
<reference evidence="19" key="2">
    <citation type="submission" date="2025-09" db="UniProtKB">
        <authorList>
            <consortium name="Ensembl"/>
        </authorList>
    </citation>
    <scope>IDENTIFICATION</scope>
</reference>
<evidence type="ECO:0000256" key="8">
    <source>
        <dbReference type="ARBA" id="ARBA00022859"/>
    </source>
</evidence>
<dbReference type="FunFam" id="3.80.10.10:FF:000046">
    <property type="entry name" value="Toll-like receptor 2"/>
    <property type="match status" value="1"/>
</dbReference>
<organism evidence="19 20">
    <name type="scientific">Cyprinus carpio</name>
    <name type="common">Common carp</name>
    <dbReference type="NCBI Taxonomy" id="7962"/>
    <lineage>
        <taxon>Eukaryota</taxon>
        <taxon>Metazoa</taxon>
        <taxon>Chordata</taxon>
        <taxon>Craniata</taxon>
        <taxon>Vertebrata</taxon>
        <taxon>Euteleostomi</taxon>
        <taxon>Actinopterygii</taxon>
        <taxon>Neopterygii</taxon>
        <taxon>Teleostei</taxon>
        <taxon>Ostariophysi</taxon>
        <taxon>Cypriniformes</taxon>
        <taxon>Cyprinidae</taxon>
        <taxon>Cyprininae</taxon>
        <taxon>Cyprinus</taxon>
    </lineage>
</organism>
<evidence type="ECO:0000313" key="20">
    <source>
        <dbReference type="Proteomes" id="UP000694427"/>
    </source>
</evidence>
<name>A0A8C1PSA6_CYPCA</name>
<evidence type="ECO:0000256" key="7">
    <source>
        <dbReference type="ARBA" id="ARBA00022737"/>
    </source>
</evidence>
<accession>A0A8C1PSA6</accession>
<dbReference type="Ensembl" id="ENSCCRT00010124669.1">
    <property type="protein sequence ID" value="ENSCCRP00010112073.1"/>
    <property type="gene ID" value="ENSCCRG00010049364.1"/>
</dbReference>
<comment type="similarity">
    <text evidence="2 15">Belongs to the Toll-like receptor family.</text>
</comment>
<dbReference type="InterPro" id="IPR035897">
    <property type="entry name" value="Toll_tir_struct_dom_sf"/>
</dbReference>
<evidence type="ECO:0000259" key="18">
    <source>
        <dbReference type="PROSITE" id="PS50104"/>
    </source>
</evidence>
<keyword evidence="5 17" id="KW-0812">Transmembrane</keyword>
<dbReference type="Pfam" id="PF13855">
    <property type="entry name" value="LRR_8"/>
    <property type="match status" value="1"/>
</dbReference>
<dbReference type="Proteomes" id="UP000694427">
    <property type="component" value="Unplaced"/>
</dbReference>
<dbReference type="PANTHER" id="PTHR24365">
    <property type="entry name" value="TOLL-LIKE RECEPTOR"/>
    <property type="match status" value="1"/>
</dbReference>
<keyword evidence="14 15" id="KW-0395">Inflammatory response</keyword>
<dbReference type="InterPro" id="IPR017241">
    <property type="entry name" value="Toll-like_receptor"/>
</dbReference>
<comment type="subcellular location">
    <subcellularLocation>
        <location evidence="1">Membrane</location>
        <topology evidence="1">Single-pass type I membrane protein</topology>
    </subcellularLocation>
</comment>
<evidence type="ECO:0000256" key="11">
    <source>
        <dbReference type="ARBA" id="ARBA00023136"/>
    </source>
</evidence>
<dbReference type="PROSITE" id="PS51450">
    <property type="entry name" value="LRR"/>
    <property type="match status" value="1"/>
</dbReference>
<dbReference type="SMART" id="SM00255">
    <property type="entry name" value="TIR"/>
    <property type="match status" value="1"/>
</dbReference>
<keyword evidence="3 15" id="KW-0399">Innate immunity</keyword>
<evidence type="ECO:0000256" key="9">
    <source>
        <dbReference type="ARBA" id="ARBA00022989"/>
    </source>
</evidence>
<dbReference type="PRINTS" id="PR01537">
    <property type="entry name" value="INTRLKN1R1F"/>
</dbReference>
<feature type="domain" description="TIR" evidence="18">
    <location>
        <begin position="654"/>
        <end position="796"/>
    </location>
</feature>
<dbReference type="PANTHER" id="PTHR24365:SF422">
    <property type="entry name" value="TOLL-LIKE RECEPTOR 6"/>
    <property type="match status" value="1"/>
</dbReference>
<keyword evidence="7" id="KW-0677">Repeat</keyword>
<keyword evidence="10" id="KW-0520">NAD</keyword>
<dbReference type="GO" id="GO:0004888">
    <property type="term" value="F:transmembrane signaling receptor activity"/>
    <property type="evidence" value="ECO:0007669"/>
    <property type="project" value="InterPro"/>
</dbReference>
<evidence type="ECO:0000256" key="4">
    <source>
        <dbReference type="ARBA" id="ARBA00022614"/>
    </source>
</evidence>
<keyword evidence="8 15" id="KW-0391">Immunity</keyword>
<evidence type="ECO:0000256" key="17">
    <source>
        <dbReference type="SAM" id="Phobius"/>
    </source>
</evidence>